<keyword evidence="3" id="KW-1185">Reference proteome</keyword>
<evidence type="ECO:0000259" key="1">
    <source>
        <dbReference type="PROSITE" id="PS50206"/>
    </source>
</evidence>
<dbReference type="Proteomes" id="UP000501168">
    <property type="component" value="Chromosome"/>
</dbReference>
<dbReference type="SMART" id="SM00450">
    <property type="entry name" value="RHOD"/>
    <property type="match status" value="1"/>
</dbReference>
<dbReference type="InterPro" id="IPR036873">
    <property type="entry name" value="Rhodanese-like_dom_sf"/>
</dbReference>
<dbReference type="Pfam" id="PF00581">
    <property type="entry name" value="Rhodanese"/>
    <property type="match status" value="1"/>
</dbReference>
<evidence type="ECO:0000313" key="3">
    <source>
        <dbReference type="Proteomes" id="UP000501168"/>
    </source>
</evidence>
<reference evidence="2 3" key="1">
    <citation type="submission" date="2020-03" db="EMBL/GenBank/DDBJ databases">
        <title>Complete genome sequence of Orbus sp. IPMB12 (BCRC 80908).</title>
        <authorList>
            <person name="Lo W.-S."/>
            <person name="Chang T.-H."/>
            <person name="Kuo C.-H."/>
        </authorList>
    </citation>
    <scope>NUCLEOTIDE SEQUENCE [LARGE SCALE GENOMIC DNA]</scope>
    <source>
        <strain evidence="2 3">IPMB12</strain>
    </source>
</reference>
<dbReference type="PROSITE" id="PS50206">
    <property type="entry name" value="RHODANESE_3"/>
    <property type="match status" value="1"/>
</dbReference>
<dbReference type="GO" id="GO:0016740">
    <property type="term" value="F:transferase activity"/>
    <property type="evidence" value="ECO:0007669"/>
    <property type="project" value="UniProtKB-KW"/>
</dbReference>
<dbReference type="EMBL" id="CP050253">
    <property type="protein sequence ID" value="QIQ22258.1"/>
    <property type="molecule type" value="Genomic_DNA"/>
</dbReference>
<accession>A0A6G9IDE6</accession>
<proteinExistence type="predicted"/>
<organism evidence="2 3">
    <name type="scientific">Zophobihabitans entericus</name>
    <dbReference type="NCBI Taxonomy" id="1635327"/>
    <lineage>
        <taxon>Bacteria</taxon>
        <taxon>Pseudomonadati</taxon>
        <taxon>Pseudomonadota</taxon>
        <taxon>Gammaproteobacteria</taxon>
        <taxon>Orbales</taxon>
        <taxon>Orbaceae</taxon>
        <taxon>Zophobihabitans</taxon>
    </lineage>
</organism>
<dbReference type="PANTHER" id="PTHR43031">
    <property type="entry name" value="FAD-DEPENDENT OXIDOREDUCTASE"/>
    <property type="match status" value="1"/>
</dbReference>
<dbReference type="PANTHER" id="PTHR43031:SF17">
    <property type="entry name" value="SULFURTRANSFERASE YTWF-RELATED"/>
    <property type="match status" value="1"/>
</dbReference>
<dbReference type="InterPro" id="IPR050229">
    <property type="entry name" value="GlpE_sulfurtransferase"/>
</dbReference>
<dbReference type="AlphaFoldDB" id="A0A6G9IDE6"/>
<gene>
    <name evidence="2" type="ORF">IPMB12_11510</name>
</gene>
<dbReference type="Gene3D" id="3.40.250.10">
    <property type="entry name" value="Rhodanese-like domain"/>
    <property type="match status" value="1"/>
</dbReference>
<feature type="domain" description="Rhodanese" evidence="1">
    <location>
        <begin position="19"/>
        <end position="109"/>
    </location>
</feature>
<sequence>MEQVVQELSVLELAEKIKNHDKIFLLDVREPREVAICTLDGAVHIPMNMIPLNMDKIPDEQDIVIYCHHGVRSLSVAHYLIEAGFDAERIYNLAGGIDQWAKNVDRTMAIY</sequence>
<dbReference type="KEGG" id="orb:IPMB12_11510"/>
<dbReference type="FunCoup" id="A0A6G9IDE6">
    <property type="interactions" value="138"/>
</dbReference>
<keyword evidence="2" id="KW-0808">Transferase</keyword>
<evidence type="ECO:0000313" key="2">
    <source>
        <dbReference type="EMBL" id="QIQ22258.1"/>
    </source>
</evidence>
<dbReference type="SUPFAM" id="SSF52821">
    <property type="entry name" value="Rhodanese/Cell cycle control phosphatase"/>
    <property type="match status" value="1"/>
</dbReference>
<dbReference type="InterPro" id="IPR001763">
    <property type="entry name" value="Rhodanese-like_dom"/>
</dbReference>
<name>A0A6G9IDE6_9GAMM</name>
<dbReference type="InParanoid" id="A0A6G9IDE6"/>
<protein>
    <submittedName>
        <fullName evidence="2">Sulfurtransferase</fullName>
    </submittedName>
</protein>
<dbReference type="RefSeq" id="WP_166917554.1">
    <property type="nucleotide sequence ID" value="NZ_CP050253.1"/>
</dbReference>